<feature type="coiled-coil region" evidence="1">
    <location>
        <begin position="50"/>
        <end position="77"/>
    </location>
</feature>
<name>B0K074_CAEBR</name>
<dbReference type="GeneID" id="8587652"/>
<dbReference type="RefSeq" id="XP_045093567.1">
    <property type="nucleotide sequence ID" value="XM_045240649.1"/>
</dbReference>
<dbReference type="WormBase" id="CBG07289">
    <property type="protein sequence ID" value="CBP37508"/>
    <property type="gene ID" value="WBGene00029383"/>
</dbReference>
<keyword evidence="1" id="KW-0175">Coiled coil</keyword>
<proteinExistence type="predicted"/>
<evidence type="ECO:0000256" key="1">
    <source>
        <dbReference type="SAM" id="Coils"/>
    </source>
</evidence>
<dbReference type="Proteomes" id="UP000008549">
    <property type="component" value="Unassembled WGS sequence"/>
</dbReference>
<evidence type="ECO:0000313" key="2">
    <source>
        <dbReference type="EMBL" id="CAP27737.4"/>
    </source>
</evidence>
<gene>
    <name evidence="2 4" type="ORF">CBG07289</name>
    <name evidence="2" type="ORF">CBG_07289</name>
</gene>
<dbReference type="InParanoid" id="B0K074"/>
<dbReference type="KEGG" id="cbr:CBG_07289"/>
<organism evidence="2 3">
    <name type="scientific">Caenorhabditis briggsae</name>
    <dbReference type="NCBI Taxonomy" id="6238"/>
    <lineage>
        <taxon>Eukaryota</taxon>
        <taxon>Metazoa</taxon>
        <taxon>Ecdysozoa</taxon>
        <taxon>Nematoda</taxon>
        <taxon>Chromadorea</taxon>
        <taxon>Rhabditida</taxon>
        <taxon>Rhabditina</taxon>
        <taxon>Rhabditomorpha</taxon>
        <taxon>Rhabditoidea</taxon>
        <taxon>Rhabditidae</taxon>
        <taxon>Peloderinae</taxon>
        <taxon>Caenorhabditis</taxon>
    </lineage>
</organism>
<reference evidence="2 3" key="2">
    <citation type="journal article" date="2011" name="PLoS Genet.">
        <title>Caenorhabditis briggsae recombinant inbred line genotypes reveal inter-strain incompatibility and the evolution of recombination.</title>
        <authorList>
            <person name="Ross J.A."/>
            <person name="Koboldt D.C."/>
            <person name="Staisch J.E."/>
            <person name="Chamberlin H.M."/>
            <person name="Gupta B.P."/>
            <person name="Miller R.D."/>
            <person name="Baird S.E."/>
            <person name="Haag E.S."/>
        </authorList>
    </citation>
    <scope>NUCLEOTIDE SEQUENCE [LARGE SCALE GENOMIC DNA]</scope>
    <source>
        <strain evidence="2 3">AF16</strain>
    </source>
</reference>
<evidence type="ECO:0000313" key="3">
    <source>
        <dbReference type="Proteomes" id="UP000008549"/>
    </source>
</evidence>
<evidence type="ECO:0000313" key="4">
    <source>
        <dbReference type="WormBase" id="CBG07289"/>
    </source>
</evidence>
<keyword evidence="3" id="KW-1185">Reference proteome</keyword>
<dbReference type="EMBL" id="HE601041">
    <property type="protein sequence ID" value="CAP27737.4"/>
    <property type="molecule type" value="Genomic_DNA"/>
</dbReference>
<dbReference type="AlphaFoldDB" id="B0K074"/>
<dbReference type="CTD" id="8587652"/>
<accession>B0K074</accession>
<sequence length="95" mass="11064">MSSNHVPLEPFDITRMIEAIRSTTENEPTLEGEELERARRIDDRVVDYTRRIVEGAMRHLENRIQAMVEELEKALKRGVHHGYIKKPSSCKLGYD</sequence>
<protein>
    <submittedName>
        <fullName evidence="2">Protein CBG07289</fullName>
    </submittedName>
</protein>
<reference evidence="2 3" key="1">
    <citation type="journal article" date="2003" name="PLoS Biol.">
        <title>The genome sequence of Caenorhabditis briggsae: a platform for comparative genomics.</title>
        <authorList>
            <person name="Stein L.D."/>
            <person name="Bao Z."/>
            <person name="Blasiar D."/>
            <person name="Blumenthal T."/>
            <person name="Brent M.R."/>
            <person name="Chen N."/>
            <person name="Chinwalla A."/>
            <person name="Clarke L."/>
            <person name="Clee C."/>
            <person name="Coghlan A."/>
            <person name="Coulson A."/>
            <person name="D'Eustachio P."/>
            <person name="Fitch D.H."/>
            <person name="Fulton L.A."/>
            <person name="Fulton R.E."/>
            <person name="Griffiths-Jones S."/>
            <person name="Harris T.W."/>
            <person name="Hillier L.W."/>
            <person name="Kamath R."/>
            <person name="Kuwabara P.E."/>
            <person name="Mardis E.R."/>
            <person name="Marra M.A."/>
            <person name="Miner T.L."/>
            <person name="Minx P."/>
            <person name="Mullikin J.C."/>
            <person name="Plumb R.W."/>
            <person name="Rogers J."/>
            <person name="Schein J.E."/>
            <person name="Sohrmann M."/>
            <person name="Spieth J."/>
            <person name="Stajich J.E."/>
            <person name="Wei C."/>
            <person name="Willey D."/>
            <person name="Wilson R.K."/>
            <person name="Durbin R."/>
            <person name="Waterston R.H."/>
        </authorList>
    </citation>
    <scope>NUCLEOTIDE SEQUENCE [LARGE SCALE GENOMIC DNA]</scope>
    <source>
        <strain evidence="2 3">AF16</strain>
    </source>
</reference>